<keyword evidence="2" id="KW-0732">Signal</keyword>
<evidence type="ECO:0000313" key="3">
    <source>
        <dbReference type="EMBL" id="MBZ5711433.1"/>
    </source>
</evidence>
<dbReference type="EMBL" id="JAIRAU010000027">
    <property type="protein sequence ID" value="MBZ5711433.1"/>
    <property type="molecule type" value="Genomic_DNA"/>
</dbReference>
<evidence type="ECO:0000313" key="4">
    <source>
        <dbReference type="Proteomes" id="UP001139031"/>
    </source>
</evidence>
<name>A0ABS7TT93_9BACT</name>
<evidence type="ECO:0008006" key="5">
    <source>
        <dbReference type="Google" id="ProtNLM"/>
    </source>
</evidence>
<keyword evidence="4" id="KW-1185">Reference proteome</keyword>
<protein>
    <recommendedName>
        <fullName evidence="5">MYXO-CTERM domain-containing protein</fullName>
    </recommendedName>
</protein>
<dbReference type="NCBIfam" id="TIGR03901">
    <property type="entry name" value="MYXO-CTERM"/>
    <property type="match status" value="1"/>
</dbReference>
<feature type="signal peptide" evidence="2">
    <location>
        <begin position="1"/>
        <end position="31"/>
    </location>
</feature>
<sequence length="184" mass="18735">MPSFHVGRATRRWSAAALFALVVAASGPARADAIEIPPSCPEGAMPDGCHSGPYCKLRECVDASCPEGHVCKDLQMCVESFTCGGGGWTGDSFDVDNVLGPCDPDNTCTKGTCKSVKACAKPPAPTSDTANDTGDAGAGGPAEPAPAGDPVRQLGCHGCHTGGDGSPALLLLAALALTRRRRDR</sequence>
<dbReference type="InterPro" id="IPR024038">
    <property type="entry name" value="MYXO-CTERM"/>
</dbReference>
<comment type="caution">
    <text evidence="3">The sequence shown here is derived from an EMBL/GenBank/DDBJ whole genome shotgun (WGS) entry which is preliminary data.</text>
</comment>
<accession>A0ABS7TT93</accession>
<reference evidence="3" key="1">
    <citation type="submission" date="2021-08" db="EMBL/GenBank/DDBJ databases">
        <authorList>
            <person name="Stevens D.C."/>
        </authorList>
    </citation>
    <scope>NUCLEOTIDE SEQUENCE</scope>
    <source>
        <strain evidence="3">DSM 53165</strain>
    </source>
</reference>
<dbReference type="Proteomes" id="UP001139031">
    <property type="component" value="Unassembled WGS sequence"/>
</dbReference>
<organism evidence="3 4">
    <name type="scientific">Nannocystis pusilla</name>
    <dbReference type="NCBI Taxonomy" id="889268"/>
    <lineage>
        <taxon>Bacteria</taxon>
        <taxon>Pseudomonadati</taxon>
        <taxon>Myxococcota</taxon>
        <taxon>Polyangia</taxon>
        <taxon>Nannocystales</taxon>
        <taxon>Nannocystaceae</taxon>
        <taxon>Nannocystis</taxon>
    </lineage>
</organism>
<proteinExistence type="predicted"/>
<gene>
    <name evidence="3" type="ORF">K7C98_19515</name>
</gene>
<feature type="compositionally biased region" description="Low complexity" evidence="1">
    <location>
        <begin position="128"/>
        <end position="150"/>
    </location>
</feature>
<evidence type="ECO:0000256" key="2">
    <source>
        <dbReference type="SAM" id="SignalP"/>
    </source>
</evidence>
<feature type="chain" id="PRO_5045090085" description="MYXO-CTERM domain-containing protein" evidence="2">
    <location>
        <begin position="32"/>
        <end position="184"/>
    </location>
</feature>
<dbReference type="RefSeq" id="WP_224193196.1">
    <property type="nucleotide sequence ID" value="NZ_JAIRAU010000027.1"/>
</dbReference>
<feature type="region of interest" description="Disordered" evidence="1">
    <location>
        <begin position="119"/>
        <end position="153"/>
    </location>
</feature>
<evidence type="ECO:0000256" key="1">
    <source>
        <dbReference type="SAM" id="MobiDB-lite"/>
    </source>
</evidence>